<dbReference type="Proteomes" id="UP001218188">
    <property type="component" value="Unassembled WGS sequence"/>
</dbReference>
<organism evidence="2 3">
    <name type="scientific">Mycena alexandri</name>
    <dbReference type="NCBI Taxonomy" id="1745969"/>
    <lineage>
        <taxon>Eukaryota</taxon>
        <taxon>Fungi</taxon>
        <taxon>Dikarya</taxon>
        <taxon>Basidiomycota</taxon>
        <taxon>Agaricomycotina</taxon>
        <taxon>Agaricomycetes</taxon>
        <taxon>Agaricomycetidae</taxon>
        <taxon>Agaricales</taxon>
        <taxon>Marasmiineae</taxon>
        <taxon>Mycenaceae</taxon>
        <taxon>Mycena</taxon>
    </lineage>
</organism>
<dbReference type="InterPro" id="IPR032675">
    <property type="entry name" value="LRR_dom_sf"/>
</dbReference>
<evidence type="ECO:0008006" key="4">
    <source>
        <dbReference type="Google" id="ProtNLM"/>
    </source>
</evidence>
<reference evidence="2" key="1">
    <citation type="submission" date="2023-03" db="EMBL/GenBank/DDBJ databases">
        <title>Massive genome expansion in bonnet fungi (Mycena s.s.) driven by repeated elements and novel gene families across ecological guilds.</title>
        <authorList>
            <consortium name="Lawrence Berkeley National Laboratory"/>
            <person name="Harder C.B."/>
            <person name="Miyauchi S."/>
            <person name="Viragh M."/>
            <person name="Kuo A."/>
            <person name="Thoen E."/>
            <person name="Andreopoulos B."/>
            <person name="Lu D."/>
            <person name="Skrede I."/>
            <person name="Drula E."/>
            <person name="Henrissat B."/>
            <person name="Morin E."/>
            <person name="Kohler A."/>
            <person name="Barry K."/>
            <person name="LaButti K."/>
            <person name="Morin E."/>
            <person name="Salamov A."/>
            <person name="Lipzen A."/>
            <person name="Mereny Z."/>
            <person name="Hegedus B."/>
            <person name="Baldrian P."/>
            <person name="Stursova M."/>
            <person name="Weitz H."/>
            <person name="Taylor A."/>
            <person name="Grigoriev I.V."/>
            <person name="Nagy L.G."/>
            <person name="Martin F."/>
            <person name="Kauserud H."/>
        </authorList>
    </citation>
    <scope>NUCLEOTIDE SEQUENCE</scope>
    <source>
        <strain evidence="2">CBHHK200</strain>
    </source>
</reference>
<keyword evidence="1" id="KW-0175">Coiled coil</keyword>
<accession>A0AAD6SKQ8</accession>
<feature type="coiled-coil region" evidence="1">
    <location>
        <begin position="12"/>
        <end position="46"/>
    </location>
</feature>
<evidence type="ECO:0000256" key="1">
    <source>
        <dbReference type="SAM" id="Coils"/>
    </source>
</evidence>
<dbReference type="Gene3D" id="1.20.1280.50">
    <property type="match status" value="1"/>
</dbReference>
<dbReference type="EMBL" id="JARJCM010000111">
    <property type="protein sequence ID" value="KAJ7028533.1"/>
    <property type="molecule type" value="Genomic_DNA"/>
</dbReference>
<evidence type="ECO:0000313" key="3">
    <source>
        <dbReference type="Proteomes" id="UP001218188"/>
    </source>
</evidence>
<dbReference type="SUPFAM" id="SSF52047">
    <property type="entry name" value="RNI-like"/>
    <property type="match status" value="1"/>
</dbReference>
<dbReference type="Gene3D" id="3.80.10.10">
    <property type="entry name" value="Ribonuclease Inhibitor"/>
    <property type="match status" value="1"/>
</dbReference>
<protein>
    <recommendedName>
        <fullName evidence="4">F-box domain-containing protein</fullName>
    </recommendedName>
</protein>
<sequence length="517" mass="57772">MAASLPLFLNSKEDVMARINETEEKIRRLTSQIDELSAVRQKERRSLAQLWFMIVPVGRLPTELLSEIFTLAVQATVEPDLPEPGVGHQVGVLRHLYNTSSKKAPFGVGHPIHQALRISQICSSWRAIAIGTPALWAAGVFDVQLNRPKYSPEKLDGMKALLKRSSPLPISVSLDCQYQYAFDEDVNTITIPNVDILLTMLTTCGRWRDLKLFQDAADALIRLGSRAGPFTALETLDLQYASEPSSGPIQLFLESPRLRRLCSTTYDQVQSNVLQMPWTQLTYLDLQEPSLPRSRTILSECTNLVSATLVTREWDPTDGEFDAPPTVLSFLRALKAEFYEDDNPAGGVAPFFASLFLPALETLDLEFDVPWPVQEFSAFQRGAPNIVDMTLRSVPITSDELVTVLRLAPALTALSLICCENCTNDDFLDAFSYGASNAPQLVPRLQTFQWQVIGVHFQLDKLEAAIRSRRWIDDETPRDAARLRLEKITISIIGGDSETFIDRLQDLVHQGLTLSQS</sequence>
<evidence type="ECO:0000313" key="2">
    <source>
        <dbReference type="EMBL" id="KAJ7028533.1"/>
    </source>
</evidence>
<gene>
    <name evidence="2" type="ORF">C8F04DRAFT_1119028</name>
</gene>
<keyword evidence="3" id="KW-1185">Reference proteome</keyword>
<comment type="caution">
    <text evidence="2">The sequence shown here is derived from an EMBL/GenBank/DDBJ whole genome shotgun (WGS) entry which is preliminary data.</text>
</comment>
<dbReference type="AlphaFoldDB" id="A0AAD6SKQ8"/>
<name>A0AAD6SKQ8_9AGAR</name>
<proteinExistence type="predicted"/>